<dbReference type="Gene3D" id="3.40.50.2000">
    <property type="entry name" value="Glycogen Phosphorylase B"/>
    <property type="match status" value="2"/>
</dbReference>
<dbReference type="Proteomes" id="UP000077927">
    <property type="component" value="Chromosome 1"/>
</dbReference>
<organism evidence="3 4">
    <name type="scientific">Ralstonia insidiosa</name>
    <dbReference type="NCBI Taxonomy" id="190721"/>
    <lineage>
        <taxon>Bacteria</taxon>
        <taxon>Pseudomonadati</taxon>
        <taxon>Pseudomonadota</taxon>
        <taxon>Betaproteobacteria</taxon>
        <taxon>Burkholderiales</taxon>
        <taxon>Burkholderiaceae</taxon>
        <taxon>Ralstonia</taxon>
    </lineage>
</organism>
<dbReference type="InterPro" id="IPR001173">
    <property type="entry name" value="Glyco_trans_2-like"/>
</dbReference>
<dbReference type="PANTHER" id="PTHR45947">
    <property type="entry name" value="SULFOQUINOVOSYL TRANSFERASE SQD2"/>
    <property type="match status" value="1"/>
</dbReference>
<dbReference type="Gene3D" id="3.90.550.10">
    <property type="entry name" value="Spore Coat Polysaccharide Biosynthesis Protein SpsA, Chain A"/>
    <property type="match status" value="1"/>
</dbReference>
<evidence type="ECO:0000313" key="4">
    <source>
        <dbReference type="Proteomes" id="UP000077927"/>
    </source>
</evidence>
<evidence type="ECO:0000259" key="2">
    <source>
        <dbReference type="Pfam" id="PF13579"/>
    </source>
</evidence>
<feature type="domain" description="Glycosyltransferase 2-like" evidence="1">
    <location>
        <begin position="29"/>
        <end position="195"/>
    </location>
</feature>
<dbReference type="AlphaFoldDB" id="A0AAC9BIJ1"/>
<gene>
    <name evidence="3" type="ORF">ACS15_2520</name>
</gene>
<feature type="domain" description="Glycosyltransferase subfamily 4-like N-terminal" evidence="2">
    <location>
        <begin position="373"/>
        <end position="537"/>
    </location>
</feature>
<dbReference type="PANTHER" id="PTHR45947:SF3">
    <property type="entry name" value="SULFOQUINOVOSYL TRANSFERASE SQD2"/>
    <property type="match status" value="1"/>
</dbReference>
<dbReference type="Pfam" id="PF00535">
    <property type="entry name" value="Glycos_transf_2"/>
    <property type="match status" value="1"/>
</dbReference>
<dbReference type="KEGG" id="rin:ACS15_2520"/>
<dbReference type="SUPFAM" id="SSF53448">
    <property type="entry name" value="Nucleotide-diphospho-sugar transferases"/>
    <property type="match status" value="1"/>
</dbReference>
<name>A0AAC9BIJ1_9RALS</name>
<dbReference type="GO" id="GO:0016757">
    <property type="term" value="F:glycosyltransferase activity"/>
    <property type="evidence" value="ECO:0007669"/>
    <property type="project" value="UniProtKB-ARBA"/>
</dbReference>
<dbReference type="EMBL" id="CP012605">
    <property type="protein sequence ID" value="ANH74863.1"/>
    <property type="molecule type" value="Genomic_DNA"/>
</dbReference>
<dbReference type="RefSeq" id="WP_049285490.1">
    <property type="nucleotide sequence ID" value="NZ_CP012605.1"/>
</dbReference>
<reference evidence="3 4" key="1">
    <citation type="submission" date="2015-09" db="EMBL/GenBank/DDBJ databases">
        <authorList>
            <person name="Xu Y."/>
            <person name="Nagy A."/>
            <person name="Liu N.T."/>
            <person name="Nou X."/>
        </authorList>
    </citation>
    <scope>NUCLEOTIDE SEQUENCE [LARGE SCALE GENOMIC DNA]</scope>
    <source>
        <strain evidence="3 4">FC1138</strain>
    </source>
</reference>
<dbReference type="Pfam" id="PF13579">
    <property type="entry name" value="Glyco_trans_4_4"/>
    <property type="match status" value="1"/>
</dbReference>
<protein>
    <submittedName>
        <fullName evidence="3">Glycosyl transferases group 1 family protein</fullName>
    </submittedName>
</protein>
<dbReference type="CDD" id="cd03801">
    <property type="entry name" value="GT4_PimA-like"/>
    <property type="match status" value="1"/>
</dbReference>
<dbReference type="Pfam" id="PF13692">
    <property type="entry name" value="Glyco_trans_1_4"/>
    <property type="match status" value="1"/>
</dbReference>
<dbReference type="SUPFAM" id="SSF53756">
    <property type="entry name" value="UDP-Glycosyltransferase/glycogen phosphorylase"/>
    <property type="match status" value="1"/>
</dbReference>
<proteinExistence type="predicted"/>
<sequence>MYKAEVSESAASSAQFNKDPMWQSPRSISVVINTCNRASSLDRTVAALLQQAGSWQEIIVVNGPSTDETELVLEKYAQRIKIFRCPALNLSMSRNIGIAAAAGDVVAFIDDDALPEPNWAARLLAAYDDSDIGAVGGPVFDYTGLDYQATFIVCDRYGANWTRMEHDPSDLYSFPGAFQYSALIGTNCSFRRDVLLSIGGFDEEYEYYLDETDVCVRVIDAGYKIRQIPNAYVHHKFLPSHMRTAAHTTVNHYPILKNTLYFALKYAAPHVGEDLVDQYIESIYQKHLSDARISAKTKRLDPAVLQALPRVYERAKTDARARAFREDPRHISATTLSAYRSQFLPSAEGGDPSSPDEKLTVALLCRHYDFVDSGIARFIGVQARALAAMGHTVHVLTSSQKESSVDWEHGVWVHRILTGWHDRATDPAVPQVHIDQWCHSMSVLQEIAKIHERHQIDVVEAPLWDNEAIALVASRRFPVVVSLQTSQAIALESHPEWQDNQKFMREVVSPTIDGENYVLQHCTVVRTISRAIADDIFSRNSVTLPTEKLALCHLSLEDRAQNAALATVDEDLVLFIGRLELRKGIDTLLQAIPLVLAQVPHARFVIIGDDTLPAGRNDRTFREIFESEHPEYRDIVRFTGRISDAEVDDHFRRARLFVAPSRYESFGLIYVEAMMFGVPSIGCEVGGIAEVMGNGNSGALVPVDDPIGLAQAVIRELTDTSGVALKRLQARTSYESRFTPDLMAHRITKIYQQAILAHKNQTTTASNIEKRTL</sequence>
<dbReference type="InterPro" id="IPR050194">
    <property type="entry name" value="Glycosyltransferase_grp1"/>
</dbReference>
<dbReference type="InterPro" id="IPR028098">
    <property type="entry name" value="Glyco_trans_4-like_N"/>
</dbReference>
<evidence type="ECO:0000313" key="3">
    <source>
        <dbReference type="EMBL" id="ANH74863.1"/>
    </source>
</evidence>
<accession>A0AAC9BIJ1</accession>
<keyword evidence="3" id="KW-0808">Transferase</keyword>
<dbReference type="InterPro" id="IPR029044">
    <property type="entry name" value="Nucleotide-diphossugar_trans"/>
</dbReference>
<evidence type="ECO:0000259" key="1">
    <source>
        <dbReference type="Pfam" id="PF00535"/>
    </source>
</evidence>